<name>A0A182FYL1_ANOAL</name>
<protein>
    <submittedName>
        <fullName evidence="1">Uncharacterized protein</fullName>
    </submittedName>
</protein>
<dbReference type="Proteomes" id="UP000069272">
    <property type="component" value="Chromosome X"/>
</dbReference>
<reference evidence="1 2" key="1">
    <citation type="journal article" date="2017" name="G3 (Bethesda)">
        <title>The Physical Genome Mapping of Anopheles albimanus Corrected Scaffold Misassemblies and Identified Interarm Rearrangements in Genus Anopheles.</title>
        <authorList>
            <person name="Artemov G.N."/>
            <person name="Peery A.N."/>
            <person name="Jiang X."/>
            <person name="Tu Z."/>
            <person name="Stegniy V.N."/>
            <person name="Sharakhova M.V."/>
            <person name="Sharakhov I.V."/>
        </authorList>
    </citation>
    <scope>NUCLEOTIDE SEQUENCE [LARGE SCALE GENOMIC DNA]</scope>
    <source>
        <strain evidence="1 2">ALBI9_A</strain>
    </source>
</reference>
<proteinExistence type="predicted"/>
<dbReference type="AlphaFoldDB" id="A0A182FYL1"/>
<dbReference type="EnsemblMetazoa" id="AALB014698-RA">
    <property type="protein sequence ID" value="AALB014698-PA"/>
    <property type="gene ID" value="AALB014698"/>
</dbReference>
<accession>A0A182FYL1</accession>
<reference evidence="1" key="2">
    <citation type="submission" date="2022-08" db="UniProtKB">
        <authorList>
            <consortium name="EnsemblMetazoa"/>
        </authorList>
    </citation>
    <scope>IDENTIFICATION</scope>
    <source>
        <strain evidence="1">STECLA/ALBI9_A</strain>
    </source>
</reference>
<evidence type="ECO:0000313" key="1">
    <source>
        <dbReference type="EnsemblMetazoa" id="AALB014698-PA"/>
    </source>
</evidence>
<keyword evidence="2" id="KW-1185">Reference proteome</keyword>
<evidence type="ECO:0000313" key="2">
    <source>
        <dbReference type="Proteomes" id="UP000069272"/>
    </source>
</evidence>
<organism evidence="1 2">
    <name type="scientific">Anopheles albimanus</name>
    <name type="common">New world malaria mosquito</name>
    <dbReference type="NCBI Taxonomy" id="7167"/>
    <lineage>
        <taxon>Eukaryota</taxon>
        <taxon>Metazoa</taxon>
        <taxon>Ecdysozoa</taxon>
        <taxon>Arthropoda</taxon>
        <taxon>Hexapoda</taxon>
        <taxon>Insecta</taxon>
        <taxon>Pterygota</taxon>
        <taxon>Neoptera</taxon>
        <taxon>Endopterygota</taxon>
        <taxon>Diptera</taxon>
        <taxon>Nematocera</taxon>
        <taxon>Culicoidea</taxon>
        <taxon>Culicidae</taxon>
        <taxon>Anophelinae</taxon>
        <taxon>Anopheles</taxon>
    </lineage>
</organism>
<sequence>MEIAVSLYILITPLASEYGPVHPCRSTDIRDAKVDIDSAAQNVAFHHSLTLLHSYEIILHSVTLVCRNN</sequence>
<dbReference type="VEuPathDB" id="VectorBase:AALB014698"/>